<keyword evidence="2" id="KW-1185">Reference proteome</keyword>
<dbReference type="Proteomes" id="UP000799766">
    <property type="component" value="Unassembled WGS sequence"/>
</dbReference>
<organism evidence="1 2">
    <name type="scientific">Lineolata rhizophorae</name>
    <dbReference type="NCBI Taxonomy" id="578093"/>
    <lineage>
        <taxon>Eukaryota</taxon>
        <taxon>Fungi</taxon>
        <taxon>Dikarya</taxon>
        <taxon>Ascomycota</taxon>
        <taxon>Pezizomycotina</taxon>
        <taxon>Dothideomycetes</taxon>
        <taxon>Dothideomycetes incertae sedis</taxon>
        <taxon>Lineolatales</taxon>
        <taxon>Lineolataceae</taxon>
        <taxon>Lineolata</taxon>
    </lineage>
</organism>
<protein>
    <submittedName>
        <fullName evidence="1">Uncharacterized protein</fullName>
    </submittedName>
</protein>
<dbReference type="EMBL" id="MU001671">
    <property type="protein sequence ID" value="KAF2461390.1"/>
    <property type="molecule type" value="Genomic_DNA"/>
</dbReference>
<gene>
    <name evidence="1" type="ORF">BDY21DRAFT_331970</name>
</gene>
<sequence length="87" mass="9732">MFGGKGEGPCTSAVLCASRTPWRVCCVAMGTPDAVVFGAWSWLGRSRTCLWHTARSLPAEPFLSVLILLRFLWFRSCLKPPIRFDLE</sequence>
<name>A0A6A6PBW6_9PEZI</name>
<dbReference type="AlphaFoldDB" id="A0A6A6PBW6"/>
<reference evidence="1" key="1">
    <citation type="journal article" date="2020" name="Stud. Mycol.">
        <title>101 Dothideomycetes genomes: a test case for predicting lifestyles and emergence of pathogens.</title>
        <authorList>
            <person name="Haridas S."/>
            <person name="Albert R."/>
            <person name="Binder M."/>
            <person name="Bloem J."/>
            <person name="Labutti K."/>
            <person name="Salamov A."/>
            <person name="Andreopoulos B."/>
            <person name="Baker S."/>
            <person name="Barry K."/>
            <person name="Bills G."/>
            <person name="Bluhm B."/>
            <person name="Cannon C."/>
            <person name="Castanera R."/>
            <person name="Culley D."/>
            <person name="Daum C."/>
            <person name="Ezra D."/>
            <person name="Gonzalez J."/>
            <person name="Henrissat B."/>
            <person name="Kuo A."/>
            <person name="Liang C."/>
            <person name="Lipzen A."/>
            <person name="Lutzoni F."/>
            <person name="Magnuson J."/>
            <person name="Mondo S."/>
            <person name="Nolan M."/>
            <person name="Ohm R."/>
            <person name="Pangilinan J."/>
            <person name="Park H.-J."/>
            <person name="Ramirez L."/>
            <person name="Alfaro M."/>
            <person name="Sun H."/>
            <person name="Tritt A."/>
            <person name="Yoshinaga Y."/>
            <person name="Zwiers L.-H."/>
            <person name="Turgeon B."/>
            <person name="Goodwin S."/>
            <person name="Spatafora J."/>
            <person name="Crous P."/>
            <person name="Grigoriev I."/>
        </authorList>
    </citation>
    <scope>NUCLEOTIDE SEQUENCE</scope>
    <source>
        <strain evidence="1">ATCC 16933</strain>
    </source>
</reference>
<evidence type="ECO:0000313" key="1">
    <source>
        <dbReference type="EMBL" id="KAF2461390.1"/>
    </source>
</evidence>
<proteinExistence type="predicted"/>
<evidence type="ECO:0000313" key="2">
    <source>
        <dbReference type="Proteomes" id="UP000799766"/>
    </source>
</evidence>
<accession>A0A6A6PBW6</accession>